<keyword evidence="8" id="KW-1185">Reference proteome</keyword>
<name>A0A6P6V070_COFAR</name>
<feature type="region of interest" description="Disordered" evidence="5">
    <location>
        <begin position="168"/>
        <end position="197"/>
    </location>
</feature>
<evidence type="ECO:0000256" key="4">
    <source>
        <dbReference type="RuleBase" id="RU369029"/>
    </source>
</evidence>
<dbReference type="InterPro" id="IPR012463">
    <property type="entry name" value="Ninja_motif"/>
</dbReference>
<feature type="compositionally biased region" description="Basic and acidic residues" evidence="5">
    <location>
        <begin position="178"/>
        <end position="197"/>
    </location>
</feature>
<protein>
    <recommendedName>
        <fullName evidence="4">Ninja-family protein</fullName>
    </recommendedName>
    <alternativeName>
        <fullName evidence="4">ABI-binding protein</fullName>
    </alternativeName>
</protein>
<feature type="compositionally biased region" description="Low complexity" evidence="5">
    <location>
        <begin position="268"/>
        <end position="292"/>
    </location>
</feature>
<dbReference type="GO" id="GO:0045892">
    <property type="term" value="P:negative regulation of DNA-templated transcription"/>
    <property type="evidence" value="ECO:0007669"/>
    <property type="project" value="TreeGrafter"/>
</dbReference>
<dbReference type="InterPro" id="IPR031307">
    <property type="entry name" value="Ninja_fam"/>
</dbReference>
<accession>A0A6P6V070</accession>
<evidence type="ECO:0000256" key="3">
    <source>
        <dbReference type="ARBA" id="ARBA00023242"/>
    </source>
</evidence>
<dbReference type="Pfam" id="PF16136">
    <property type="entry name" value="NLS_NINJA_AFP"/>
    <property type="match status" value="1"/>
</dbReference>
<evidence type="ECO:0000256" key="2">
    <source>
        <dbReference type="ARBA" id="ARBA00006081"/>
    </source>
</evidence>
<evidence type="ECO:0000259" key="6">
    <source>
        <dbReference type="Pfam" id="PF07897"/>
    </source>
</evidence>
<dbReference type="InterPro" id="IPR032308">
    <property type="entry name" value="TDBD"/>
</dbReference>
<reference evidence="9" key="2">
    <citation type="submission" date="2025-08" db="UniProtKB">
        <authorList>
            <consortium name="RefSeq"/>
        </authorList>
    </citation>
    <scope>IDENTIFICATION</scope>
    <source>
        <tissue evidence="9">Leaves</tissue>
    </source>
</reference>
<comment type="subcellular location">
    <subcellularLocation>
        <location evidence="1 4">Nucleus</location>
    </subcellularLocation>
</comment>
<organism evidence="8 9">
    <name type="scientific">Coffea arabica</name>
    <name type="common">Arabian coffee</name>
    <dbReference type="NCBI Taxonomy" id="13443"/>
    <lineage>
        <taxon>Eukaryota</taxon>
        <taxon>Viridiplantae</taxon>
        <taxon>Streptophyta</taxon>
        <taxon>Embryophyta</taxon>
        <taxon>Tracheophyta</taxon>
        <taxon>Spermatophyta</taxon>
        <taxon>Magnoliopsida</taxon>
        <taxon>eudicotyledons</taxon>
        <taxon>Gunneridae</taxon>
        <taxon>Pentapetalae</taxon>
        <taxon>asterids</taxon>
        <taxon>lamiids</taxon>
        <taxon>Gentianales</taxon>
        <taxon>Rubiaceae</taxon>
        <taxon>Ixoroideae</taxon>
        <taxon>Gardenieae complex</taxon>
        <taxon>Bertiereae - Coffeeae clade</taxon>
        <taxon>Coffeeae</taxon>
        <taxon>Coffea</taxon>
    </lineage>
</organism>
<dbReference type="AlphaFoldDB" id="A0A6P6V070"/>
<dbReference type="InterPro" id="IPR032310">
    <property type="entry name" value="NLS_NINJA_AFP-like"/>
</dbReference>
<reference evidence="8" key="1">
    <citation type="journal article" date="2025" name="Foods">
        <title>Unveiling the Microbial Signatures of Arabica Coffee Cherries: Insights into Ripeness Specific Diversity, Functional Traits, and Implications for Quality and Safety.</title>
        <authorList>
            <consortium name="RefSeq"/>
            <person name="Tenea G.N."/>
            <person name="Cifuentes V."/>
            <person name="Reyes P."/>
            <person name="Cevallos-Vallejos M."/>
        </authorList>
    </citation>
    <scope>NUCLEOTIDE SEQUENCE [LARGE SCALE GENOMIC DNA]</scope>
</reference>
<evidence type="ECO:0000313" key="8">
    <source>
        <dbReference type="Proteomes" id="UP001652660"/>
    </source>
</evidence>
<dbReference type="RefSeq" id="XP_027096474.1">
    <property type="nucleotide sequence ID" value="XM_027240673.2"/>
</dbReference>
<sequence length="430" mass="46058">MEALDMHVCVPTPELECKIGFLTAFHSTGVLGDMGDSDKSKKMISRSEMENFPLDASRFSRDLLNRFMGASSSREGKLVVKEEVGDEGEEIELSLGLSLGGRFGVDKSSKKLMRSSSIAACLPVVRDDDAVAASPPPVSYPSLVRASSLPVETEEEWRKRKELQTLRRMEAKRRRSEKQRNLKADREGSGGLGEEKRDIEVNLRGRLEKDQSSVAAKRFGSSVSPPPLGMAMMAAAAGHSPMGGGIDVAMVKGKGGYLGGSGVQGFGQPLSQGSVESQGGSSSSELESRPLQGSSSCDDLSPVSIKSLQEAIGQDVGSSRTKLRDSLGRPSGVEMENPSKQAEIPKNQGKEIGMNALEDMPCVFTKGDGPNGRRVDGILYKYGKGEEVRIMCVCHGNFLSPAEFVKHAGGSDVTHPLKHIVVNPNASPFM</sequence>
<evidence type="ECO:0000256" key="5">
    <source>
        <dbReference type="SAM" id="MobiDB-lite"/>
    </source>
</evidence>
<dbReference type="GO" id="GO:0005634">
    <property type="term" value="C:nucleus"/>
    <property type="evidence" value="ECO:0007669"/>
    <property type="project" value="UniProtKB-SubCell"/>
</dbReference>
<proteinExistence type="inferred from homology"/>
<evidence type="ECO:0000313" key="9">
    <source>
        <dbReference type="RefSeq" id="XP_027096474.1"/>
    </source>
</evidence>
<evidence type="ECO:0000259" key="7">
    <source>
        <dbReference type="Pfam" id="PF16135"/>
    </source>
</evidence>
<dbReference type="OrthoDB" id="667358at2759"/>
<feature type="domain" description="Tify" evidence="7">
    <location>
        <begin position="389"/>
        <end position="422"/>
    </location>
</feature>
<dbReference type="GO" id="GO:0009737">
    <property type="term" value="P:response to abscisic acid"/>
    <property type="evidence" value="ECO:0007669"/>
    <property type="project" value="TreeGrafter"/>
</dbReference>
<dbReference type="Pfam" id="PF07897">
    <property type="entry name" value="EAR"/>
    <property type="match status" value="1"/>
</dbReference>
<evidence type="ECO:0000256" key="1">
    <source>
        <dbReference type="ARBA" id="ARBA00004123"/>
    </source>
</evidence>
<dbReference type="GO" id="GO:0007165">
    <property type="term" value="P:signal transduction"/>
    <property type="evidence" value="ECO:0007669"/>
    <property type="project" value="InterPro"/>
</dbReference>
<comment type="similarity">
    <text evidence="2 4">Belongs to the Ninja family.</text>
</comment>
<feature type="region of interest" description="Disordered" evidence="5">
    <location>
        <begin position="268"/>
        <end position="347"/>
    </location>
</feature>
<dbReference type="PANTHER" id="PTHR31413">
    <property type="entry name" value="AFP HOMOLOG 2"/>
    <property type="match status" value="1"/>
</dbReference>
<keyword evidence="3 4" id="KW-0539">Nucleus</keyword>
<gene>
    <name evidence="9" type="primary">LOC113716372</name>
</gene>
<dbReference type="Pfam" id="PF16135">
    <property type="entry name" value="TDBD"/>
    <property type="match status" value="1"/>
</dbReference>
<comment type="function">
    <text evidence="4">Acts as a negative regulator of abscisic acid (ABA) response.</text>
</comment>
<dbReference type="GeneID" id="113716372"/>
<dbReference type="Proteomes" id="UP001652660">
    <property type="component" value="Chromosome 11c"/>
</dbReference>
<feature type="domain" description="Ethylene-responsive binding factor-associated repression" evidence="6">
    <location>
        <begin position="86"/>
        <end position="120"/>
    </location>
</feature>
<dbReference type="PANTHER" id="PTHR31413:SF46">
    <property type="entry name" value="NINJA-FAMILY PROTEIN AFP1"/>
    <property type="match status" value="1"/>
</dbReference>